<accession>A0A0D3HTP0</accession>
<dbReference type="PaxDb" id="65489-OBART12G09600.1"/>
<sequence length="78" mass="8549">MRKACADPNSTQLLKTANALGASSSKALSITKVREQGTMVRVEELKNRVTDEWHGALVQSRVWAFEPAYDGISEPKCA</sequence>
<dbReference type="Gramene" id="OBART12G09600.1">
    <property type="protein sequence ID" value="OBART12G09600.1"/>
    <property type="gene ID" value="OBART12G09600"/>
</dbReference>
<dbReference type="EnsemblPlants" id="OBART12G09600.1">
    <property type="protein sequence ID" value="OBART12G09600.1"/>
    <property type="gene ID" value="OBART12G09600"/>
</dbReference>
<organism evidence="1">
    <name type="scientific">Oryza barthii</name>
    <dbReference type="NCBI Taxonomy" id="65489"/>
    <lineage>
        <taxon>Eukaryota</taxon>
        <taxon>Viridiplantae</taxon>
        <taxon>Streptophyta</taxon>
        <taxon>Embryophyta</taxon>
        <taxon>Tracheophyta</taxon>
        <taxon>Spermatophyta</taxon>
        <taxon>Magnoliopsida</taxon>
        <taxon>Liliopsida</taxon>
        <taxon>Poales</taxon>
        <taxon>Poaceae</taxon>
        <taxon>BOP clade</taxon>
        <taxon>Oryzoideae</taxon>
        <taxon>Oryzeae</taxon>
        <taxon>Oryzinae</taxon>
        <taxon>Oryza</taxon>
    </lineage>
</organism>
<reference evidence="1" key="2">
    <citation type="submission" date="2015-03" db="UniProtKB">
        <authorList>
            <consortium name="EnsemblPlants"/>
        </authorList>
    </citation>
    <scope>IDENTIFICATION</scope>
</reference>
<proteinExistence type="predicted"/>
<dbReference type="AlphaFoldDB" id="A0A0D3HTP0"/>
<keyword evidence="2" id="KW-1185">Reference proteome</keyword>
<dbReference type="HOGENOM" id="CLU_2625952_0_0_1"/>
<name>A0A0D3HTP0_9ORYZ</name>
<evidence type="ECO:0000313" key="1">
    <source>
        <dbReference type="EnsemblPlants" id="OBART12G09600.1"/>
    </source>
</evidence>
<protein>
    <submittedName>
        <fullName evidence="1">Uncharacterized protein</fullName>
    </submittedName>
</protein>
<reference evidence="1" key="1">
    <citation type="journal article" date="2009" name="Rice">
        <title>De Novo Next Generation Sequencing of Plant Genomes.</title>
        <authorList>
            <person name="Rounsley S."/>
            <person name="Marri P.R."/>
            <person name="Yu Y."/>
            <person name="He R."/>
            <person name="Sisneros N."/>
            <person name="Goicoechea J.L."/>
            <person name="Lee S.J."/>
            <person name="Angelova A."/>
            <person name="Kudrna D."/>
            <person name="Luo M."/>
            <person name="Affourtit J."/>
            <person name="Desany B."/>
            <person name="Knight J."/>
            <person name="Niazi F."/>
            <person name="Egholm M."/>
            <person name="Wing R.A."/>
        </authorList>
    </citation>
    <scope>NUCLEOTIDE SEQUENCE [LARGE SCALE GENOMIC DNA]</scope>
    <source>
        <strain evidence="1">cv. IRGC 105608</strain>
    </source>
</reference>
<dbReference type="Proteomes" id="UP000026960">
    <property type="component" value="Chromosome 12"/>
</dbReference>
<evidence type="ECO:0000313" key="2">
    <source>
        <dbReference type="Proteomes" id="UP000026960"/>
    </source>
</evidence>